<dbReference type="GO" id="GO:0042773">
    <property type="term" value="P:ATP synthesis coupled electron transport"/>
    <property type="evidence" value="ECO:0007669"/>
    <property type="project" value="InterPro"/>
</dbReference>
<feature type="transmembrane region" description="Helical" evidence="16">
    <location>
        <begin position="195"/>
        <end position="217"/>
    </location>
</feature>
<keyword evidence="13 16" id="KW-0496">Mitochondrion</keyword>
<feature type="transmembrane region" description="Helical" evidence="16">
    <location>
        <begin position="352"/>
        <end position="370"/>
    </location>
</feature>
<keyword evidence="8" id="KW-1278">Translocase</keyword>
<evidence type="ECO:0000256" key="4">
    <source>
        <dbReference type="ARBA" id="ARBA00021006"/>
    </source>
</evidence>
<keyword evidence="12 16" id="KW-0830">Ubiquinone</keyword>
<evidence type="ECO:0000256" key="11">
    <source>
        <dbReference type="ARBA" id="ARBA00023027"/>
    </source>
</evidence>
<evidence type="ECO:0000256" key="12">
    <source>
        <dbReference type="ARBA" id="ARBA00023075"/>
    </source>
</evidence>
<evidence type="ECO:0000256" key="5">
    <source>
        <dbReference type="ARBA" id="ARBA00022448"/>
    </source>
</evidence>
<reference evidence="19" key="1">
    <citation type="journal article" date="2014" name="Mitochondrial DNA">
        <title>The complete mitochondrial genome of the Plectorhinchus cinctus (Teleostei, Haemulidae).</title>
        <authorList>
            <person name="Liu L."/>
            <person name="Yang H."/>
            <person name="Zhao H."/>
            <person name="Sun J."/>
            <person name="Han X."/>
            <person name="Zhu S."/>
            <person name="Li G."/>
        </authorList>
    </citation>
    <scope>NUCLEOTIDE SEQUENCE</scope>
</reference>
<name>A0A068FWB4_9TELE</name>
<dbReference type="PRINTS" id="PR01437">
    <property type="entry name" value="NUOXDRDTASE4"/>
</dbReference>
<comment type="catalytic activity">
    <reaction evidence="15 16">
        <text>a ubiquinone + NADH + 5 H(+)(in) = a ubiquinol + NAD(+) + 4 H(+)(out)</text>
        <dbReference type="Rhea" id="RHEA:29091"/>
        <dbReference type="Rhea" id="RHEA-COMP:9565"/>
        <dbReference type="Rhea" id="RHEA-COMP:9566"/>
        <dbReference type="ChEBI" id="CHEBI:15378"/>
        <dbReference type="ChEBI" id="CHEBI:16389"/>
        <dbReference type="ChEBI" id="CHEBI:17976"/>
        <dbReference type="ChEBI" id="CHEBI:57540"/>
        <dbReference type="ChEBI" id="CHEBI:57945"/>
        <dbReference type="EC" id="7.1.1.2"/>
    </reaction>
</comment>
<evidence type="ECO:0000256" key="10">
    <source>
        <dbReference type="ARBA" id="ARBA00022989"/>
    </source>
</evidence>
<comment type="subcellular location">
    <subcellularLocation>
        <location evidence="1 16">Mitochondrion membrane</location>
        <topology evidence="1 16">Multi-pass membrane protein</topology>
    </subcellularLocation>
</comment>
<evidence type="ECO:0000256" key="8">
    <source>
        <dbReference type="ARBA" id="ARBA00022967"/>
    </source>
</evidence>
<evidence type="ECO:0000259" key="17">
    <source>
        <dbReference type="Pfam" id="PF00361"/>
    </source>
</evidence>
<evidence type="ECO:0000256" key="14">
    <source>
        <dbReference type="ARBA" id="ARBA00023136"/>
    </source>
</evidence>
<evidence type="ECO:0000256" key="15">
    <source>
        <dbReference type="ARBA" id="ARBA00049551"/>
    </source>
</evidence>
<feature type="transmembrane region" description="Helical" evidence="16">
    <location>
        <begin position="62"/>
        <end position="81"/>
    </location>
</feature>
<sequence>MLKILIPTLMLVPTTWMAPAKWLWPTALLHSLIIALASLTWLNNLSETGWSFLSPHMATDPLSTPLLVLTCWLLPLMILASQNHTALEPINRQRMYISLLTSLQIFLIMAFSATEIIMFYIMFEATLIPTLILITRWGNQTERLNAGTYFLFYTLAGSLPLLVALLLLQNSTGTLSLLTLQYSTPAPLTSYADKLWWAGCLMAFLVKMPLYGVHLWLPKAHVEAPVAGSMVLAAVLLKLGGYGMMRMLVVLEPLTKELSYPFIIFALWGVLMTGSICLRQTDLKSLIAYSSVSHMGLVVGGILIQTPWGFTGALILMIAHGLTSSALFCLANTNYERTHSRTMVLARGLQTVLPLMTAWWFIASLANLALPPLPNLMGELMIITSLFNWSWWTLALTGAGTLITAGYSLYMFLMTQRGPLPAHIMALDSSHSREHLLMALHLLPLILLILKPELIWGWTA</sequence>
<dbReference type="GO" id="GO:0015990">
    <property type="term" value="P:electron transport coupled proton transport"/>
    <property type="evidence" value="ECO:0007669"/>
    <property type="project" value="TreeGrafter"/>
</dbReference>
<evidence type="ECO:0000256" key="13">
    <source>
        <dbReference type="ARBA" id="ARBA00023128"/>
    </source>
</evidence>
<dbReference type="GO" id="GO:0008137">
    <property type="term" value="F:NADH dehydrogenase (ubiquinone) activity"/>
    <property type="evidence" value="ECO:0007669"/>
    <property type="project" value="UniProtKB-UniRule"/>
</dbReference>
<dbReference type="InterPro" id="IPR010227">
    <property type="entry name" value="NADH_Q_OxRdtase_chainM/4"/>
</dbReference>
<dbReference type="InterPro" id="IPR003918">
    <property type="entry name" value="NADH_UbQ_OxRdtase"/>
</dbReference>
<keyword evidence="11 16" id="KW-0520">NAD</keyword>
<feature type="transmembrane region" description="Helical" evidence="16">
    <location>
        <begin position="390"/>
        <end position="415"/>
    </location>
</feature>
<organism evidence="19">
    <name type="scientific">Plectorhinchus cinctus</name>
    <name type="common">crescent sweetlips</name>
    <dbReference type="NCBI Taxonomy" id="360509"/>
    <lineage>
        <taxon>Eukaryota</taxon>
        <taxon>Metazoa</taxon>
        <taxon>Chordata</taxon>
        <taxon>Craniata</taxon>
        <taxon>Vertebrata</taxon>
        <taxon>Euteleostomi</taxon>
        <taxon>Actinopterygii</taxon>
        <taxon>Neopterygii</taxon>
        <taxon>Teleostei</taxon>
        <taxon>Neoteleostei</taxon>
        <taxon>Acanthomorphata</taxon>
        <taxon>Eupercaria</taxon>
        <taxon>Lutjaniformes</taxon>
        <taxon>Haemulidae</taxon>
        <taxon>Plectorhinchus</taxon>
    </lineage>
</organism>
<dbReference type="GeneID" id="19909217"/>
<dbReference type="Pfam" id="PF00361">
    <property type="entry name" value="Proton_antipo_M"/>
    <property type="match status" value="1"/>
</dbReference>
<dbReference type="GO" id="GO:0031966">
    <property type="term" value="C:mitochondrial membrane"/>
    <property type="evidence" value="ECO:0007669"/>
    <property type="project" value="UniProtKB-SubCell"/>
</dbReference>
<keyword evidence="14 16" id="KW-0472">Membrane</keyword>
<feature type="transmembrane region" description="Helical" evidence="16">
    <location>
        <begin position="310"/>
        <end position="331"/>
    </location>
</feature>
<evidence type="ECO:0000256" key="16">
    <source>
        <dbReference type="RuleBase" id="RU003297"/>
    </source>
</evidence>
<feature type="transmembrane region" description="Helical" evidence="16">
    <location>
        <begin position="286"/>
        <end position="304"/>
    </location>
</feature>
<dbReference type="PANTHER" id="PTHR43507:SF20">
    <property type="entry name" value="NADH-UBIQUINONE OXIDOREDUCTASE CHAIN 4"/>
    <property type="match status" value="1"/>
</dbReference>
<dbReference type="InterPro" id="IPR001750">
    <property type="entry name" value="ND/Mrp_TM"/>
</dbReference>
<dbReference type="PANTHER" id="PTHR43507">
    <property type="entry name" value="NADH-UBIQUINONE OXIDOREDUCTASE CHAIN 4"/>
    <property type="match status" value="1"/>
</dbReference>
<feature type="transmembrane region" description="Helical" evidence="16">
    <location>
        <begin position="117"/>
        <end position="137"/>
    </location>
</feature>
<keyword evidence="6 16" id="KW-0679">Respiratory chain</keyword>
<keyword evidence="10 16" id="KW-1133">Transmembrane helix</keyword>
<feature type="transmembrane region" description="Helical" evidence="16">
    <location>
        <begin position="21"/>
        <end position="42"/>
    </location>
</feature>
<evidence type="ECO:0000256" key="6">
    <source>
        <dbReference type="ARBA" id="ARBA00022660"/>
    </source>
</evidence>
<feature type="transmembrane region" description="Helical" evidence="16">
    <location>
        <begin position="93"/>
        <end position="111"/>
    </location>
</feature>
<evidence type="ECO:0000256" key="2">
    <source>
        <dbReference type="ARBA" id="ARBA00009025"/>
    </source>
</evidence>
<feature type="transmembrane region" description="Helical" evidence="16">
    <location>
        <begin position="229"/>
        <end position="248"/>
    </location>
</feature>
<keyword evidence="9 16" id="KW-0249">Electron transport</keyword>
<dbReference type="AlphaFoldDB" id="A0A068FWB4"/>
<comment type="function">
    <text evidence="16">Core subunit of the mitochondrial membrane respiratory chain NADH dehydrogenase (Complex I) which catalyzes electron transfer from NADH through the respiratory chain, using ubiquinone as an electron acceptor. Essential for the catalytic activity and assembly of complex I.</text>
</comment>
<keyword evidence="7 16" id="KW-0812">Transmembrane</keyword>
<feature type="domain" description="NADH:quinone oxidoreductase/Mrp antiporter transmembrane" evidence="17">
    <location>
        <begin position="113"/>
        <end position="403"/>
    </location>
</feature>
<feature type="domain" description="NADH:ubiquinone oxidoreductase chain 4 N-terminal" evidence="18">
    <location>
        <begin position="1"/>
        <end position="110"/>
    </location>
</feature>
<evidence type="ECO:0000256" key="3">
    <source>
        <dbReference type="ARBA" id="ARBA00012944"/>
    </source>
</evidence>
<gene>
    <name evidence="19" type="primary">ND4</name>
</gene>
<dbReference type="EMBL" id="KJ690267">
    <property type="protein sequence ID" value="AID69718.1"/>
    <property type="molecule type" value="Genomic_DNA"/>
</dbReference>
<evidence type="ECO:0000256" key="7">
    <source>
        <dbReference type="ARBA" id="ARBA00022692"/>
    </source>
</evidence>
<evidence type="ECO:0000256" key="1">
    <source>
        <dbReference type="ARBA" id="ARBA00004225"/>
    </source>
</evidence>
<dbReference type="InterPro" id="IPR000260">
    <property type="entry name" value="NADH4_N"/>
</dbReference>
<comment type="similarity">
    <text evidence="2 16">Belongs to the complex I subunit 4 family.</text>
</comment>
<accession>A0A068FWB4</accession>
<dbReference type="EC" id="7.1.1.2" evidence="3 16"/>
<evidence type="ECO:0000256" key="9">
    <source>
        <dbReference type="ARBA" id="ARBA00022982"/>
    </source>
</evidence>
<proteinExistence type="inferred from homology"/>
<protein>
    <recommendedName>
        <fullName evidence="4 16">NADH-ubiquinone oxidoreductase chain 4</fullName>
        <ecNumber evidence="3 16">7.1.1.2</ecNumber>
    </recommendedName>
</protein>
<dbReference type="GO" id="GO:0048039">
    <property type="term" value="F:ubiquinone binding"/>
    <property type="evidence" value="ECO:0007669"/>
    <property type="project" value="TreeGrafter"/>
</dbReference>
<feature type="transmembrane region" description="Helical" evidence="16">
    <location>
        <begin position="260"/>
        <end position="279"/>
    </location>
</feature>
<evidence type="ECO:0000259" key="18">
    <source>
        <dbReference type="Pfam" id="PF01059"/>
    </source>
</evidence>
<dbReference type="NCBIfam" id="TIGR01972">
    <property type="entry name" value="NDH_I_M"/>
    <property type="match status" value="1"/>
</dbReference>
<dbReference type="CTD" id="4538"/>
<feature type="transmembrane region" description="Helical" evidence="16">
    <location>
        <begin position="149"/>
        <end position="168"/>
    </location>
</feature>
<dbReference type="Pfam" id="PF01059">
    <property type="entry name" value="Oxidored_q5_N"/>
    <property type="match status" value="1"/>
</dbReference>
<keyword evidence="5 16" id="KW-0813">Transport</keyword>
<dbReference type="GO" id="GO:0003954">
    <property type="term" value="F:NADH dehydrogenase activity"/>
    <property type="evidence" value="ECO:0007669"/>
    <property type="project" value="TreeGrafter"/>
</dbReference>
<geneLocation type="mitochondrion" evidence="19"/>
<dbReference type="RefSeq" id="YP_009048987.1">
    <property type="nucleotide sequence ID" value="NC_024587.1"/>
</dbReference>
<evidence type="ECO:0000313" key="19">
    <source>
        <dbReference type="EMBL" id="AID69718.1"/>
    </source>
</evidence>